<dbReference type="FunFam" id="3.40.50.720:FF:000266">
    <property type="entry name" value="Glyceraldehyde-3-phosphate dehydrogenase"/>
    <property type="match status" value="1"/>
</dbReference>
<dbReference type="InterPro" id="IPR006424">
    <property type="entry name" value="Glyceraldehyde-3-P_DH_1"/>
</dbReference>
<evidence type="ECO:0000256" key="6">
    <source>
        <dbReference type="ARBA" id="ARBA00011881"/>
    </source>
</evidence>
<sequence>MLPRRRVIELLQVISSQSCRCPAHGNPGATSVWDHGKTRSTAANTTDKEYAFEMACSTVRYGVGVTRELGMDIQNLGAKKTCLMTDPNLMNLAPVKTAIDSLSKYGIQFEIYDQVRVEPTEQSLQDSIKFAKRENFDAFVAVGGGSVMDTCKAANLYSCDPNAEFLDYVNAPIGKGKPIRVPLKPLIAVPTTSGTGSETTGVSIFDYRPLKAKTGIANRSLRPTLGIIDPKHTLTLPERVCAYSGFDVLCHALESFTAISYTERTPCPSNPILRPAYQGSNPISDVWARYALQVMRKYFERAVYNQEDLEARSHMHLASTMAGVGFGNAGVHLCHGLSYPISGNVRNFQPKGYSNDHPIIPHGLSVVISAPAVFSFTGSACPDRHLEAAKLLGAEVQNAKQADAGKILADIIKEYMHLMKIENGLTELGFKKEDIPTLVQGTLPQIACSTMRYGVGVTKELGMDIQNLRAKKTCLMTDHNLRNLTPVKTAIDSLSKYGVQFKIYDRVRVEPNEESVQDSINFAKRENFDAFVAIGGGSVMDTCKAANLYSCDPKAELLDYVSAPLGKNKAIQVPLKPLITIPTTSGTGSEINGISIFDYRPLKLKAGIANRSLCPTIGLIDPKHTLTLPERVYAYAGFDVFCHALESFTALPYTERPCPTNPILRPAYQGSNPISDVWARYTLQIIRKYFERAVYNQEDLEARSNMHLASTMVSVAFGNAGVHLCHGLSYSISGNVRSFRSKGYTKEYDLIPHGLSVVITAPAVFSFIGSACPEKNLEAAKLLGADVKNAKQADAGKILADVIREYMYIMKIENGLKELGFRKEDIPTLVRDTLPQLINDPFLTTEYMIYLFKHDSTHGSYPLSLECDNEFIIVSGETRIATSQEKQPWKIPWKNKGVTYVIEASGAFTTLEKASLHIDGGAKKVIITAPSIDAPMFVFGVNHTCYSPKRDSVISATSCTTNCAAPIVKIMHNNFEVLEAMITSIHAMTAYQNTVDGPIEKHRPTTLWRDGRGALQNIIPTATGAAKSLAKIIPELKGKISAIAFRVPIPNVSLCDMTFRINKPATYEEVKEAMREASEGQLKDVLGYTEDDCVSSDFNHTTYSCVFDAKAGIPQTSTFIKIVAWYDNEYGYAYRIADLIQYICNQDDNMSKIGINGFGRIGRLVLRASLDRPGGQVVAINDPFIGLDYMVYMFKYDSTHGRFKGEVKAEDNYLVVNGNKIAVFNEREAKAIPWAKADAEYIVESTGVFTTIEKASAHLGGGAKKVIITAPSADAPMFVVGVNLEAYDPSFNIISNASCTTNCLAPLAKVVHDNFEIVEGLMTTVHAITATQKTVDAPSSKLWRDGRGAAQNIIPASTGAAKAVGKVIPSLKGKLTGMAFRVPVHNVSVVDLTVRLGKSASYDVIKAKMKEVAEGSMKGIMGYTEDDIVSSDFIGDSHSAIFDAKAGISLNDNFVKLIAWYDNEYGYSCRVIDLIKFMQSKEN</sequence>
<dbReference type="Pfam" id="PF25137">
    <property type="entry name" value="ADH_Fe_C"/>
    <property type="match status" value="2"/>
</dbReference>
<evidence type="ECO:0000256" key="1">
    <source>
        <dbReference type="ARBA" id="ARBA00000813"/>
    </source>
</evidence>
<keyword evidence="10" id="KW-0560">Oxidoreductase</keyword>
<comment type="function">
    <text evidence="14">Catalyzes the cofactor-independent reversible oxidation of gamma-hydroxybutyrate (GHB) to succinic semialdehyde (SSA) coupled to reduction of 2-ketoglutarate (2-KG) to D-2-hydroxyglutarate (D-2-HG). L-3-hydroxybutyrate (L-3-OHB) is also a substrate for HOT when using 2-KG as hydrogen acceptor, resulting in the formation of D-2-HG.</text>
</comment>
<evidence type="ECO:0000256" key="4">
    <source>
        <dbReference type="ARBA" id="ARBA00007406"/>
    </source>
</evidence>
<dbReference type="GO" id="GO:0006006">
    <property type="term" value="P:glucose metabolic process"/>
    <property type="evidence" value="ECO:0007669"/>
    <property type="project" value="InterPro"/>
</dbReference>
<dbReference type="Gene3D" id="1.20.1090.10">
    <property type="entry name" value="Dehydroquinate synthase-like - alpha domain"/>
    <property type="match status" value="2"/>
</dbReference>
<dbReference type="PROSITE" id="PS00071">
    <property type="entry name" value="GAPDH"/>
    <property type="match status" value="1"/>
</dbReference>
<evidence type="ECO:0000256" key="8">
    <source>
        <dbReference type="ARBA" id="ARBA00013182"/>
    </source>
</evidence>
<dbReference type="SUPFAM" id="SSF55347">
    <property type="entry name" value="Glyceraldehyde-3-phosphate dehydrogenase-like, C-terminal domain"/>
    <property type="match status" value="2"/>
</dbReference>
<evidence type="ECO:0000256" key="7">
    <source>
        <dbReference type="ARBA" id="ARBA00013119"/>
    </source>
</evidence>
<organism evidence="20 21">
    <name type="scientific">Atta colombica</name>
    <dbReference type="NCBI Taxonomy" id="520822"/>
    <lineage>
        <taxon>Eukaryota</taxon>
        <taxon>Metazoa</taxon>
        <taxon>Ecdysozoa</taxon>
        <taxon>Arthropoda</taxon>
        <taxon>Hexapoda</taxon>
        <taxon>Insecta</taxon>
        <taxon>Pterygota</taxon>
        <taxon>Neoptera</taxon>
        <taxon>Endopterygota</taxon>
        <taxon>Hymenoptera</taxon>
        <taxon>Apocrita</taxon>
        <taxon>Aculeata</taxon>
        <taxon>Formicoidea</taxon>
        <taxon>Formicidae</taxon>
        <taxon>Myrmicinae</taxon>
        <taxon>Atta</taxon>
    </lineage>
</organism>
<evidence type="ECO:0000259" key="19">
    <source>
        <dbReference type="SMART" id="SM00846"/>
    </source>
</evidence>
<protein>
    <recommendedName>
        <fullName evidence="17">Probable hydroxyacid-oxoacid transhydrogenase, mitochondrial</fullName>
        <ecNumber evidence="8">1.1.99.24</ecNumber>
        <ecNumber evidence="7">1.2.1.12</ecNumber>
    </recommendedName>
</protein>
<dbReference type="SUPFAM" id="SSF51735">
    <property type="entry name" value="NAD(P)-binding Rossmann-fold domains"/>
    <property type="match status" value="2"/>
</dbReference>
<dbReference type="PANTHER" id="PTHR10836">
    <property type="entry name" value="GLYCERALDEHYDE 3-PHOSPHATE DEHYDROGENASE"/>
    <property type="match status" value="1"/>
</dbReference>
<dbReference type="Pfam" id="PF00465">
    <property type="entry name" value="Fe-ADH"/>
    <property type="match status" value="2"/>
</dbReference>
<dbReference type="EC" id="1.1.99.24" evidence="8"/>
<gene>
    <name evidence="20" type="ORF">ALC53_01710</name>
</gene>
<dbReference type="FunFam" id="3.30.360.10:FF:000001">
    <property type="entry name" value="Glyceraldehyde-3-phosphate dehydrogenase"/>
    <property type="match status" value="2"/>
</dbReference>
<feature type="domain" description="Glyceraldehyde 3-phosphate dehydrogenase NAD(P) binding" evidence="19">
    <location>
        <begin position="830"/>
        <end position="959"/>
    </location>
</feature>
<dbReference type="GO" id="GO:0004365">
    <property type="term" value="F:glyceraldehyde-3-phosphate dehydrogenase (NAD+) (phosphorylating) activity"/>
    <property type="evidence" value="ECO:0007669"/>
    <property type="project" value="UniProtKB-EC"/>
</dbReference>
<dbReference type="GO" id="GO:0006096">
    <property type="term" value="P:glycolytic process"/>
    <property type="evidence" value="ECO:0007669"/>
    <property type="project" value="UniProtKB-UniPathway"/>
</dbReference>
<dbReference type="GO" id="GO:0047988">
    <property type="term" value="F:hydroxyacid-oxoacid transhydrogenase activity"/>
    <property type="evidence" value="ECO:0007669"/>
    <property type="project" value="UniProtKB-EC"/>
</dbReference>
<dbReference type="Proteomes" id="UP000078540">
    <property type="component" value="Unassembled WGS sequence"/>
</dbReference>
<evidence type="ECO:0000256" key="11">
    <source>
        <dbReference type="ARBA" id="ARBA00023027"/>
    </source>
</evidence>
<dbReference type="Gene3D" id="3.40.50.1970">
    <property type="match status" value="2"/>
</dbReference>
<comment type="similarity">
    <text evidence="5">Belongs to the iron-containing alcohol dehydrogenase family. Hydroxyacid-oxoacid transhydrogenase subfamily.</text>
</comment>
<dbReference type="FunFam" id="3.40.50.1970:FF:000003">
    <property type="entry name" value="Alcohol dehydrogenase, iron-containing"/>
    <property type="match status" value="1"/>
</dbReference>
<dbReference type="UniPathway" id="UPA00109">
    <property type="reaction ID" value="UER00184"/>
</dbReference>
<comment type="catalytic activity">
    <reaction evidence="16">
        <text>4-hydroxybutanoate + 2-oxoglutarate = (R)-2-hydroxyglutarate + succinate semialdehyde</text>
        <dbReference type="Rhea" id="RHEA:24734"/>
        <dbReference type="ChEBI" id="CHEBI:15801"/>
        <dbReference type="ChEBI" id="CHEBI:16724"/>
        <dbReference type="ChEBI" id="CHEBI:16810"/>
        <dbReference type="ChEBI" id="CHEBI:57706"/>
        <dbReference type="EC" id="1.1.99.24"/>
    </reaction>
</comment>
<evidence type="ECO:0000313" key="20">
    <source>
        <dbReference type="EMBL" id="KYM90944.1"/>
    </source>
</evidence>
<reference evidence="20 21" key="1">
    <citation type="submission" date="2015-09" db="EMBL/GenBank/DDBJ databases">
        <title>Atta colombica WGS genome.</title>
        <authorList>
            <person name="Nygaard S."/>
            <person name="Hu H."/>
            <person name="Boomsma J."/>
            <person name="Zhang G."/>
        </authorList>
    </citation>
    <scope>NUCLEOTIDE SEQUENCE [LARGE SCALE GENOMIC DNA]</scope>
    <source>
        <strain evidence="20">Treedump-2</strain>
        <tissue evidence="20">Whole body</tissue>
    </source>
</reference>
<dbReference type="CDD" id="cd08190">
    <property type="entry name" value="HOT"/>
    <property type="match status" value="2"/>
</dbReference>
<comment type="subcellular location">
    <subcellularLocation>
        <location evidence="2">Mitochondrion</location>
    </subcellularLocation>
</comment>
<dbReference type="EMBL" id="KQ976409">
    <property type="protein sequence ID" value="KYM90944.1"/>
    <property type="molecule type" value="Genomic_DNA"/>
</dbReference>
<dbReference type="NCBIfam" id="TIGR01534">
    <property type="entry name" value="GAPDH-I"/>
    <property type="match status" value="1"/>
</dbReference>
<dbReference type="PRINTS" id="PR00078">
    <property type="entry name" value="G3PDHDRGNASE"/>
</dbReference>
<dbReference type="InterPro" id="IPR020828">
    <property type="entry name" value="GlycerAld_3-P_DH_NAD(P)-bd"/>
</dbReference>
<evidence type="ECO:0000256" key="9">
    <source>
        <dbReference type="ARBA" id="ARBA00022946"/>
    </source>
</evidence>
<evidence type="ECO:0000256" key="18">
    <source>
        <dbReference type="RuleBase" id="RU000397"/>
    </source>
</evidence>
<evidence type="ECO:0000256" key="5">
    <source>
        <dbReference type="ARBA" id="ARBA00010005"/>
    </source>
</evidence>
<feature type="domain" description="Glyceraldehyde 3-phosphate dehydrogenase NAD(P) binding" evidence="19">
    <location>
        <begin position="1151"/>
        <end position="1299"/>
    </location>
</feature>
<evidence type="ECO:0000313" key="21">
    <source>
        <dbReference type="Proteomes" id="UP000078540"/>
    </source>
</evidence>
<dbReference type="GO" id="GO:0005829">
    <property type="term" value="C:cytosol"/>
    <property type="evidence" value="ECO:0007669"/>
    <property type="project" value="TreeGrafter"/>
</dbReference>
<keyword evidence="13" id="KW-0324">Glycolysis</keyword>
<evidence type="ECO:0000256" key="12">
    <source>
        <dbReference type="ARBA" id="ARBA00023128"/>
    </source>
</evidence>
<dbReference type="FunFam" id="3.40.50.1970:FF:000010">
    <property type="entry name" value="Probable hydroxyacid-oxoacid transhydrogenase, mitochondrial"/>
    <property type="match status" value="1"/>
</dbReference>
<keyword evidence="11" id="KW-0520">NAD</keyword>
<dbReference type="CDD" id="cd05214">
    <property type="entry name" value="GAPDH_I_N"/>
    <property type="match status" value="2"/>
</dbReference>
<dbReference type="InterPro" id="IPR020830">
    <property type="entry name" value="GlycerAld_3-P_DH_AS"/>
</dbReference>
<dbReference type="FunFam" id="1.20.1090.10:FF:000003">
    <property type="entry name" value="Probable hydroxyacid-oxoacid transhydrogenase, mitochondrial"/>
    <property type="match status" value="2"/>
</dbReference>
<keyword evidence="9" id="KW-0809">Transit peptide</keyword>
<dbReference type="PANTHER" id="PTHR10836:SF76">
    <property type="entry name" value="GLYCERALDEHYDE-3-PHOSPHATE DEHYDROGENASE-RELATED"/>
    <property type="match status" value="1"/>
</dbReference>
<evidence type="ECO:0000256" key="14">
    <source>
        <dbReference type="ARBA" id="ARBA00024921"/>
    </source>
</evidence>
<dbReference type="SUPFAM" id="SSF56796">
    <property type="entry name" value="Dehydroquinate synthase-like"/>
    <property type="match status" value="2"/>
</dbReference>
<evidence type="ECO:0000256" key="13">
    <source>
        <dbReference type="ARBA" id="ARBA00023152"/>
    </source>
</evidence>
<dbReference type="GO" id="GO:0050661">
    <property type="term" value="F:NADP binding"/>
    <property type="evidence" value="ECO:0007669"/>
    <property type="project" value="InterPro"/>
</dbReference>
<dbReference type="InterPro" id="IPR042157">
    <property type="entry name" value="HOT"/>
</dbReference>
<dbReference type="Gene3D" id="3.40.50.720">
    <property type="entry name" value="NAD(P)-binding Rossmann-like Domain"/>
    <property type="match status" value="2"/>
</dbReference>
<proteinExistence type="inferred from homology"/>
<evidence type="ECO:0000256" key="16">
    <source>
        <dbReference type="ARBA" id="ARBA00049496"/>
    </source>
</evidence>
<comment type="pathway">
    <text evidence="3">Carbohydrate degradation; glycolysis; pyruvate from D-glyceraldehyde 3-phosphate: step 1/5.</text>
</comment>
<evidence type="ECO:0000256" key="17">
    <source>
        <dbReference type="ARBA" id="ARBA00070550"/>
    </source>
</evidence>
<dbReference type="Pfam" id="PF02800">
    <property type="entry name" value="Gp_dh_C"/>
    <property type="match status" value="2"/>
</dbReference>
<keyword evidence="12" id="KW-0496">Mitochondrion</keyword>
<keyword evidence="21" id="KW-1185">Reference proteome</keyword>
<dbReference type="InterPro" id="IPR020831">
    <property type="entry name" value="GlycerAld/Erythrose_P_DH"/>
</dbReference>
<evidence type="ECO:0000256" key="3">
    <source>
        <dbReference type="ARBA" id="ARBA00004869"/>
    </source>
</evidence>
<dbReference type="CDD" id="cd18126">
    <property type="entry name" value="GAPDH_I_C"/>
    <property type="match status" value="2"/>
</dbReference>
<dbReference type="Gene3D" id="3.30.360.10">
    <property type="entry name" value="Dihydrodipicolinate Reductase, domain 2"/>
    <property type="match status" value="2"/>
</dbReference>
<dbReference type="Pfam" id="PF00044">
    <property type="entry name" value="Gp_dh_N"/>
    <property type="match status" value="2"/>
</dbReference>
<evidence type="ECO:0000256" key="15">
    <source>
        <dbReference type="ARBA" id="ARBA00047698"/>
    </source>
</evidence>
<dbReference type="GO" id="GO:0046872">
    <property type="term" value="F:metal ion binding"/>
    <property type="evidence" value="ECO:0007669"/>
    <property type="project" value="InterPro"/>
</dbReference>
<dbReference type="STRING" id="520822.A0A195BSZ1"/>
<comment type="subunit">
    <text evidence="6">Homotetramer.</text>
</comment>
<dbReference type="GO" id="GO:0005739">
    <property type="term" value="C:mitochondrion"/>
    <property type="evidence" value="ECO:0007669"/>
    <property type="project" value="UniProtKB-SubCell"/>
</dbReference>
<dbReference type="GO" id="GO:0004022">
    <property type="term" value="F:alcohol dehydrogenase (NAD+) activity"/>
    <property type="evidence" value="ECO:0007669"/>
    <property type="project" value="InterPro"/>
</dbReference>
<dbReference type="InterPro" id="IPR020829">
    <property type="entry name" value="GlycerAld_3-P_DH_cat"/>
</dbReference>
<comment type="catalytic activity">
    <reaction evidence="15">
        <text>D-glyceraldehyde 3-phosphate + phosphate + NAD(+) = (2R)-3-phospho-glyceroyl phosphate + NADH + H(+)</text>
        <dbReference type="Rhea" id="RHEA:10300"/>
        <dbReference type="ChEBI" id="CHEBI:15378"/>
        <dbReference type="ChEBI" id="CHEBI:43474"/>
        <dbReference type="ChEBI" id="CHEBI:57540"/>
        <dbReference type="ChEBI" id="CHEBI:57604"/>
        <dbReference type="ChEBI" id="CHEBI:57945"/>
        <dbReference type="ChEBI" id="CHEBI:59776"/>
        <dbReference type="EC" id="1.2.1.12"/>
    </reaction>
</comment>
<dbReference type="EC" id="1.2.1.12" evidence="7"/>
<dbReference type="GO" id="GO:0019682">
    <property type="term" value="P:glyceraldehyde-3-phosphate metabolic process"/>
    <property type="evidence" value="ECO:0007669"/>
    <property type="project" value="UniProtKB-ARBA"/>
</dbReference>
<dbReference type="InterPro" id="IPR056798">
    <property type="entry name" value="ADH_Fe_C"/>
</dbReference>
<name>A0A195BSZ1_9HYME</name>
<dbReference type="InterPro" id="IPR036291">
    <property type="entry name" value="NAD(P)-bd_dom_sf"/>
</dbReference>
<dbReference type="GO" id="GO:0051287">
    <property type="term" value="F:NAD binding"/>
    <property type="evidence" value="ECO:0007669"/>
    <property type="project" value="InterPro"/>
</dbReference>
<evidence type="ECO:0000256" key="10">
    <source>
        <dbReference type="ARBA" id="ARBA00023002"/>
    </source>
</evidence>
<comment type="similarity">
    <text evidence="4 18">Belongs to the glyceraldehyde-3-phosphate dehydrogenase family.</text>
</comment>
<dbReference type="SMART" id="SM00846">
    <property type="entry name" value="Gp_dh_N"/>
    <property type="match status" value="2"/>
</dbReference>
<evidence type="ECO:0000256" key="2">
    <source>
        <dbReference type="ARBA" id="ARBA00004173"/>
    </source>
</evidence>
<accession>A0A195BSZ1</accession>
<comment type="catalytic activity">
    <reaction evidence="1">
        <text>(S)-3-hydroxybutanoate + 2-oxoglutarate = (R)-2-hydroxyglutarate + acetoacetate</text>
        <dbReference type="Rhea" id="RHEA:23048"/>
        <dbReference type="ChEBI" id="CHEBI:11047"/>
        <dbReference type="ChEBI" id="CHEBI:13705"/>
        <dbReference type="ChEBI" id="CHEBI:15801"/>
        <dbReference type="ChEBI" id="CHEBI:16810"/>
        <dbReference type="EC" id="1.1.99.24"/>
    </reaction>
</comment>
<dbReference type="InterPro" id="IPR001670">
    <property type="entry name" value="ADH_Fe/GldA"/>
</dbReference>